<dbReference type="InterPro" id="IPR051077">
    <property type="entry name" value="Ca-dependent_lectin"/>
</dbReference>
<dbReference type="PANTHER" id="PTHR24024">
    <property type="entry name" value="PULMONARY SURFACTANT-ASSOCIATED PROTEIN A"/>
    <property type="match status" value="1"/>
</dbReference>
<evidence type="ECO:0000256" key="1">
    <source>
        <dbReference type="SAM" id="Phobius"/>
    </source>
</evidence>
<organism evidence="2">
    <name type="scientific">Sepia officinalis</name>
    <name type="common">Common cuttlefish</name>
    <dbReference type="NCBI Taxonomy" id="6610"/>
    <lineage>
        <taxon>Eukaryota</taxon>
        <taxon>Metazoa</taxon>
        <taxon>Spiralia</taxon>
        <taxon>Lophotrochozoa</taxon>
        <taxon>Mollusca</taxon>
        <taxon>Cephalopoda</taxon>
        <taxon>Coleoidea</taxon>
        <taxon>Decapodiformes</taxon>
        <taxon>Sepiida</taxon>
        <taxon>Sepiina</taxon>
        <taxon>Sepiidae</taxon>
        <taxon>Sepia</taxon>
    </lineage>
</organism>
<sequence>MDKPGKTSPLSWLVYVITALILVFFLARLEIRSNVQKAEFQHRAARLLVSVRRYYAAGPVFTRWGNNRCPYRSYRVYEGIMGGQDKTHRGGASNFLCLPRRPTWANLKGGSQLGGLIYGTQYKLYPAHVNGFGLFITTHLKPPHNHDVPCAVCQVTKPATVLMIPGRKVCTPGWDLMYRGYLMSEKRNNAGRMTYVCVDKRPQVYWAGYLNENGATINHVESKCGSLPCPLYSNYKEVPCCVCSKCPI</sequence>
<dbReference type="AlphaFoldDB" id="H9XQ25"/>
<evidence type="ECO:0000313" key="2">
    <source>
        <dbReference type="EMBL" id="AFH01336.1"/>
    </source>
</evidence>
<keyword evidence="1" id="KW-0812">Transmembrane</keyword>
<reference evidence="2" key="1">
    <citation type="submission" date="2011-11" db="EMBL/GenBank/DDBJ databases">
        <title>Sex pheromones alpha, alpha' and beta.</title>
        <authorList>
            <person name="Enault J."/>
            <person name="Zatylny-Gaudin C."/>
            <person name="Bernay B."/>
            <person name="Lefranc B."/>
            <person name="Leprince J."/>
            <person name="Baudy-Floc'H M."/>
            <person name="Henry J."/>
        </authorList>
    </citation>
    <scope>NUCLEOTIDE SEQUENCE</scope>
</reference>
<name>H9XQ25_SEPOF</name>
<accession>H9XQ25</accession>
<proteinExistence type="evidence at transcript level"/>
<dbReference type="EMBL" id="JQ031512">
    <property type="protein sequence ID" value="AFH01336.1"/>
    <property type="molecule type" value="mRNA"/>
</dbReference>
<keyword evidence="1" id="KW-0472">Membrane</keyword>
<dbReference type="GO" id="GO:0005615">
    <property type="term" value="C:extracellular space"/>
    <property type="evidence" value="ECO:0007669"/>
    <property type="project" value="TreeGrafter"/>
</dbReference>
<keyword evidence="1" id="KW-1133">Transmembrane helix</keyword>
<protein>
    <submittedName>
        <fullName evidence="2">Alpha sex pheromone</fullName>
    </submittedName>
</protein>
<dbReference type="PANTHER" id="PTHR24024:SF18">
    <property type="entry name" value="SHORT-CHAIN COLLAGEN C4-LIKE"/>
    <property type="match status" value="1"/>
</dbReference>
<feature type="transmembrane region" description="Helical" evidence="1">
    <location>
        <begin position="12"/>
        <end position="31"/>
    </location>
</feature>